<evidence type="ECO:0000313" key="1">
    <source>
        <dbReference type="EMBL" id="MFM9328835.1"/>
    </source>
</evidence>
<keyword evidence="1" id="KW-0328">Glycosyltransferase</keyword>
<name>A0ACC7NXD6_9BACL</name>
<dbReference type="EMBL" id="JBJURJ010000006">
    <property type="protein sequence ID" value="MFM9328835.1"/>
    <property type="molecule type" value="Genomic_DNA"/>
</dbReference>
<comment type="caution">
    <text evidence="1">The sequence shown here is derived from an EMBL/GenBank/DDBJ whole genome shotgun (WGS) entry which is preliminary data.</text>
</comment>
<dbReference type="EC" id="2.4.-.-" evidence="1"/>
<reference evidence="1" key="1">
    <citation type="submission" date="2024-12" db="EMBL/GenBank/DDBJ databases">
        <authorList>
            <person name="Wu N."/>
        </authorList>
    </citation>
    <scope>NUCLEOTIDE SEQUENCE</scope>
    <source>
        <strain evidence="1">P15</strain>
    </source>
</reference>
<dbReference type="Proteomes" id="UP001631969">
    <property type="component" value="Unassembled WGS sequence"/>
</dbReference>
<evidence type="ECO:0000313" key="2">
    <source>
        <dbReference type="Proteomes" id="UP001631969"/>
    </source>
</evidence>
<accession>A0ACC7NXD6</accession>
<protein>
    <submittedName>
        <fullName evidence="1">Glycosyltransferase family 4 protein</fullName>
        <ecNumber evidence="1">2.4.-.-</ecNumber>
    </submittedName>
</protein>
<gene>
    <name evidence="1" type="ORF">ACI1P1_11085</name>
</gene>
<keyword evidence="2" id="KW-1185">Reference proteome</keyword>
<organism evidence="1 2">
    <name type="scientific">Paenibacillus mesotrionivorans</name>
    <dbReference type="NCBI Taxonomy" id="3160968"/>
    <lineage>
        <taxon>Bacteria</taxon>
        <taxon>Bacillati</taxon>
        <taxon>Bacillota</taxon>
        <taxon>Bacilli</taxon>
        <taxon>Bacillales</taxon>
        <taxon>Paenibacillaceae</taxon>
        <taxon>Paenibacillus</taxon>
    </lineage>
</organism>
<keyword evidence="1" id="KW-0808">Transferase</keyword>
<sequence>MMKKRNVLLVAGVFPPGVGGMQNYYYNLCRHSGHKITVFASDYKGAPAFDAGQAFKVIRKSFLQDEKVSAWHTLRMIPQVGRVIKEENIDITVYGYILYGLIGWFQSVFRGRKYGVSVHGMDVLKLTRYAVLRSIVKAILQRADAVIVNSAYVKKLMMELGVKAERLQVVYPGVEEQYDRMEKDPALIRKHGLEGKYVLMTLGRLVGRKGFDMVIRAMPEIRKAIPDAVYLIVGGGPEREALERLVKETGVSDCVVFAGRAADEDLVKYYNLCDVFVMPSRYIAAEGDVEGFGIVYMEASSCGKPVIGGNSGGVVEAVLDGETGLIVDPSSTEAIAQAVIRLRENPALAERLAETGYKRAKEQFRYGAITRDFDVFLGEQCGDAQEKALQSRTRML</sequence>
<proteinExistence type="predicted"/>